<sequence length="222" mass="25619">MVQRQTFSEFDTDALFETHSAVLRRENQALRRRRNLALIFLTPLFFIVALPVTLPLALLTVGLEAPFLSIPWIWQGIHKHFSKRSVAWHDSAWPLLRLLPTLRRLEHLDTLLTLLGELMPEMHLDVQTFVRDVQDHLARRLRYLTTDEALQLSEPARRALVLVVQRRASGKWASSELAVIALLTLAAVADTRAIRAAERLERGHYDEHLREAATEYLRAARR</sequence>
<keyword evidence="1" id="KW-0812">Transmembrane</keyword>
<proteinExistence type="predicted"/>
<dbReference type="EMBL" id="JACHGW010000002">
    <property type="protein sequence ID" value="MBB6050546.1"/>
    <property type="molecule type" value="Genomic_DNA"/>
</dbReference>
<keyword evidence="1" id="KW-1133">Transmembrane helix</keyword>
<keyword evidence="3" id="KW-1185">Reference proteome</keyword>
<accession>A0A7W9SPQ7</accession>
<protein>
    <submittedName>
        <fullName evidence="2">Uncharacterized protein</fullName>
    </submittedName>
</protein>
<reference evidence="2 3" key="1">
    <citation type="submission" date="2020-08" db="EMBL/GenBank/DDBJ databases">
        <title>Genomic Encyclopedia of Type Strains, Phase IV (KMG-IV): sequencing the most valuable type-strain genomes for metagenomic binning, comparative biology and taxonomic classification.</title>
        <authorList>
            <person name="Goeker M."/>
        </authorList>
    </citation>
    <scope>NUCLEOTIDE SEQUENCE [LARGE SCALE GENOMIC DNA]</scope>
    <source>
        <strain evidence="2 3">DSM 23562</strain>
    </source>
</reference>
<name>A0A7W9SPQ7_ARMRO</name>
<feature type="transmembrane region" description="Helical" evidence="1">
    <location>
        <begin position="34"/>
        <end position="50"/>
    </location>
</feature>
<evidence type="ECO:0000313" key="3">
    <source>
        <dbReference type="Proteomes" id="UP000520814"/>
    </source>
</evidence>
<evidence type="ECO:0000313" key="2">
    <source>
        <dbReference type="EMBL" id="MBB6050546.1"/>
    </source>
</evidence>
<dbReference type="RefSeq" id="WP_184195707.1">
    <property type="nucleotide sequence ID" value="NZ_JACHGW010000002.1"/>
</dbReference>
<dbReference type="AlphaFoldDB" id="A0A7W9SPQ7"/>
<gene>
    <name evidence="2" type="ORF">HNQ39_002337</name>
</gene>
<evidence type="ECO:0000256" key="1">
    <source>
        <dbReference type="SAM" id="Phobius"/>
    </source>
</evidence>
<comment type="caution">
    <text evidence="2">The sequence shown here is derived from an EMBL/GenBank/DDBJ whole genome shotgun (WGS) entry which is preliminary data.</text>
</comment>
<dbReference type="Proteomes" id="UP000520814">
    <property type="component" value="Unassembled WGS sequence"/>
</dbReference>
<keyword evidence="1" id="KW-0472">Membrane</keyword>
<organism evidence="2 3">
    <name type="scientific">Armatimonas rosea</name>
    <dbReference type="NCBI Taxonomy" id="685828"/>
    <lineage>
        <taxon>Bacteria</taxon>
        <taxon>Bacillati</taxon>
        <taxon>Armatimonadota</taxon>
        <taxon>Armatimonadia</taxon>
        <taxon>Armatimonadales</taxon>
        <taxon>Armatimonadaceae</taxon>
        <taxon>Armatimonas</taxon>
    </lineage>
</organism>